<dbReference type="InterPro" id="IPR003779">
    <property type="entry name" value="CMD-like"/>
</dbReference>
<protein>
    <submittedName>
        <fullName evidence="2">Alkylhydroperoxidase AhpD family core domain-containing protein</fullName>
    </submittedName>
</protein>
<evidence type="ECO:0000259" key="1">
    <source>
        <dbReference type="Pfam" id="PF02627"/>
    </source>
</evidence>
<gene>
    <name evidence="2" type="ORF">GA0070214_10398</name>
</gene>
<proteinExistence type="predicted"/>
<feature type="domain" description="Carboxymuconolactone decarboxylase-like" evidence="1">
    <location>
        <begin position="59"/>
        <end position="137"/>
    </location>
</feature>
<dbReference type="SUPFAM" id="SSF69118">
    <property type="entry name" value="AhpD-like"/>
    <property type="match status" value="2"/>
</dbReference>
<keyword evidence="3" id="KW-1185">Reference proteome</keyword>
<dbReference type="InterPro" id="IPR029032">
    <property type="entry name" value="AhpD-like"/>
</dbReference>
<accession>A0A1C4W0U4</accession>
<dbReference type="InterPro" id="IPR004675">
    <property type="entry name" value="AhpD_core"/>
</dbReference>
<sequence length="354" mass="38296">MIVGRVASSVVRRHVKYVTPVPTAAASGLVAETYAQIADEMRLVVTPALPHSVVPELLAAYWMLSREPLLPTTAVDRSVKEAVAAAVSVANICPYCVDMHSVGLYDLAGEPDAEAVVADRVEEMADDRLRRAARWARAAHTADAPPFPFDEAARPELVGVVVGFHYVSRMVNVFLANFLLPPGLSPRARRRLKRGISRVLHPALHDPREPGRSVPLLPVAPLPASAAWAAGNPHVAAATARAYAAFEAAGERALSPAVRHLVEERLAGWRGEDTGLSRRWCELLVEGLPEVDRAAGRLALLTAFASYQVDEEVIGEFRRHHPDDRSLVEAVSWASFAVAREVGARHLAADASRT</sequence>
<dbReference type="RefSeq" id="WP_091261681.1">
    <property type="nucleotide sequence ID" value="NZ_FMCS01000003.1"/>
</dbReference>
<dbReference type="GO" id="GO:0051920">
    <property type="term" value="F:peroxiredoxin activity"/>
    <property type="evidence" value="ECO:0007669"/>
    <property type="project" value="InterPro"/>
</dbReference>
<dbReference type="AlphaFoldDB" id="A0A1C4W0U4"/>
<keyword evidence="2" id="KW-0575">Peroxidase</keyword>
<keyword evidence="2" id="KW-0560">Oxidoreductase</keyword>
<reference evidence="3" key="1">
    <citation type="submission" date="2016-06" db="EMBL/GenBank/DDBJ databases">
        <authorList>
            <person name="Varghese N."/>
            <person name="Submissions Spin"/>
        </authorList>
    </citation>
    <scope>NUCLEOTIDE SEQUENCE [LARGE SCALE GENOMIC DNA]</scope>
    <source>
        <strain evidence="3">DSM 45246</strain>
    </source>
</reference>
<dbReference type="Proteomes" id="UP000199629">
    <property type="component" value="Unassembled WGS sequence"/>
</dbReference>
<evidence type="ECO:0000313" key="2">
    <source>
        <dbReference type="EMBL" id="SCE89788.1"/>
    </source>
</evidence>
<dbReference type="EMBL" id="FMCS01000003">
    <property type="protein sequence ID" value="SCE89788.1"/>
    <property type="molecule type" value="Genomic_DNA"/>
</dbReference>
<dbReference type="NCBIfam" id="TIGR00778">
    <property type="entry name" value="ahpD_dom"/>
    <property type="match status" value="1"/>
</dbReference>
<dbReference type="Gene3D" id="1.20.1290.10">
    <property type="entry name" value="AhpD-like"/>
    <property type="match status" value="1"/>
</dbReference>
<organism evidence="2 3">
    <name type="scientific">Micromonospora chaiyaphumensis</name>
    <dbReference type="NCBI Taxonomy" id="307119"/>
    <lineage>
        <taxon>Bacteria</taxon>
        <taxon>Bacillati</taxon>
        <taxon>Actinomycetota</taxon>
        <taxon>Actinomycetes</taxon>
        <taxon>Micromonosporales</taxon>
        <taxon>Micromonosporaceae</taxon>
        <taxon>Micromonospora</taxon>
    </lineage>
</organism>
<name>A0A1C4W0U4_9ACTN</name>
<evidence type="ECO:0000313" key="3">
    <source>
        <dbReference type="Proteomes" id="UP000199629"/>
    </source>
</evidence>
<dbReference type="Pfam" id="PF02627">
    <property type="entry name" value="CMD"/>
    <property type="match status" value="1"/>
</dbReference>